<dbReference type="InParanoid" id="A0A7N2MHY8"/>
<evidence type="ECO:0000313" key="2">
    <source>
        <dbReference type="Proteomes" id="UP000594261"/>
    </source>
</evidence>
<keyword evidence="2" id="KW-1185">Reference proteome</keyword>
<proteinExistence type="predicted"/>
<accession>A0A7N2MHY8</accession>
<evidence type="ECO:0000313" key="1">
    <source>
        <dbReference type="EnsemblPlants" id="QL09p013310:mrna"/>
    </source>
</evidence>
<protein>
    <submittedName>
        <fullName evidence="1">Uncharacterized protein</fullName>
    </submittedName>
</protein>
<organism evidence="1 2">
    <name type="scientific">Quercus lobata</name>
    <name type="common">Valley oak</name>
    <dbReference type="NCBI Taxonomy" id="97700"/>
    <lineage>
        <taxon>Eukaryota</taxon>
        <taxon>Viridiplantae</taxon>
        <taxon>Streptophyta</taxon>
        <taxon>Embryophyta</taxon>
        <taxon>Tracheophyta</taxon>
        <taxon>Spermatophyta</taxon>
        <taxon>Magnoliopsida</taxon>
        <taxon>eudicotyledons</taxon>
        <taxon>Gunneridae</taxon>
        <taxon>Pentapetalae</taxon>
        <taxon>rosids</taxon>
        <taxon>fabids</taxon>
        <taxon>Fagales</taxon>
        <taxon>Fagaceae</taxon>
        <taxon>Quercus</taxon>
    </lineage>
</organism>
<reference evidence="1 2" key="1">
    <citation type="journal article" date="2016" name="G3 (Bethesda)">
        <title>First Draft Assembly and Annotation of the Genome of a California Endemic Oak Quercus lobata Nee (Fagaceae).</title>
        <authorList>
            <person name="Sork V.L."/>
            <person name="Fitz-Gibbon S.T."/>
            <person name="Puiu D."/>
            <person name="Crepeau M."/>
            <person name="Gugger P.F."/>
            <person name="Sherman R."/>
            <person name="Stevens K."/>
            <person name="Langley C.H."/>
            <person name="Pellegrini M."/>
            <person name="Salzberg S.L."/>
        </authorList>
    </citation>
    <scope>NUCLEOTIDE SEQUENCE [LARGE SCALE GENOMIC DNA]</scope>
    <source>
        <strain evidence="1 2">cv. SW786</strain>
    </source>
</reference>
<sequence>MIGTICAVLQAARQRFPFKAIWVVFQVSNLIFTVAKGNSLSYGVRFMLPESGFWDVGGSDLAASINGTPFEYISSLETVVDELVVRISKDLNRQIVVLTRLASSTLARNDL</sequence>
<name>A0A7N2MHY8_QUELO</name>
<dbReference type="Gramene" id="QL09p013310:mrna">
    <property type="protein sequence ID" value="QL09p013310:mrna"/>
    <property type="gene ID" value="QL09p013310"/>
</dbReference>
<dbReference type="EnsemblPlants" id="QL09p013310:mrna">
    <property type="protein sequence ID" value="QL09p013310:mrna"/>
    <property type="gene ID" value="QL09p013310"/>
</dbReference>
<dbReference type="AlphaFoldDB" id="A0A7N2MHY8"/>
<dbReference type="EMBL" id="LRBV02000009">
    <property type="status" value="NOT_ANNOTATED_CDS"/>
    <property type="molecule type" value="Genomic_DNA"/>
</dbReference>
<dbReference type="Proteomes" id="UP000594261">
    <property type="component" value="Chromosome 9"/>
</dbReference>
<reference evidence="1" key="2">
    <citation type="submission" date="2021-01" db="UniProtKB">
        <authorList>
            <consortium name="EnsemblPlants"/>
        </authorList>
    </citation>
    <scope>IDENTIFICATION</scope>
</reference>